<evidence type="ECO:0000256" key="1">
    <source>
        <dbReference type="ARBA" id="ARBA00004571"/>
    </source>
</evidence>
<evidence type="ECO:0000256" key="11">
    <source>
        <dbReference type="ARBA" id="ARBA00023136"/>
    </source>
</evidence>
<protein>
    <submittedName>
        <fullName evidence="20">TonB-dependent receptor</fullName>
    </submittedName>
</protein>
<dbReference type="InterPro" id="IPR012910">
    <property type="entry name" value="Plug_dom"/>
</dbReference>
<evidence type="ECO:0000256" key="8">
    <source>
        <dbReference type="ARBA" id="ARBA00023004"/>
    </source>
</evidence>
<evidence type="ECO:0000259" key="18">
    <source>
        <dbReference type="Pfam" id="PF00593"/>
    </source>
</evidence>
<evidence type="ECO:0000256" key="6">
    <source>
        <dbReference type="ARBA" id="ARBA00022692"/>
    </source>
</evidence>
<keyword evidence="3 14" id="KW-0813">Transport</keyword>
<evidence type="ECO:0000256" key="15">
    <source>
        <dbReference type="PROSITE-ProRule" id="PRU10144"/>
    </source>
</evidence>
<evidence type="ECO:0000256" key="9">
    <source>
        <dbReference type="ARBA" id="ARBA00023065"/>
    </source>
</evidence>
<evidence type="ECO:0000256" key="16">
    <source>
        <dbReference type="RuleBase" id="RU003357"/>
    </source>
</evidence>
<dbReference type="InterPro" id="IPR010917">
    <property type="entry name" value="TonB_rcpt_CS"/>
</dbReference>
<dbReference type="PANTHER" id="PTHR32552:SF68">
    <property type="entry name" value="FERRICHROME OUTER MEMBRANE TRANSPORTER_PHAGE RECEPTOR"/>
    <property type="match status" value="1"/>
</dbReference>
<feature type="domain" description="TonB-dependent receptor-like beta-barrel" evidence="18">
    <location>
        <begin position="270"/>
        <end position="687"/>
    </location>
</feature>
<dbReference type="GO" id="GO:0015891">
    <property type="term" value="P:siderophore transport"/>
    <property type="evidence" value="ECO:0007669"/>
    <property type="project" value="InterPro"/>
</dbReference>
<evidence type="ECO:0000256" key="7">
    <source>
        <dbReference type="ARBA" id="ARBA00022729"/>
    </source>
</evidence>
<dbReference type="Proteomes" id="UP000238730">
    <property type="component" value="Unassembled WGS sequence"/>
</dbReference>
<evidence type="ECO:0000313" key="21">
    <source>
        <dbReference type="Proteomes" id="UP000238730"/>
    </source>
</evidence>
<dbReference type="Gene3D" id="2.170.130.10">
    <property type="entry name" value="TonB-dependent receptor, plug domain"/>
    <property type="match status" value="1"/>
</dbReference>
<dbReference type="FunFam" id="2.170.130.10:FF:000001">
    <property type="entry name" value="Catecholate siderophore TonB-dependent receptor"/>
    <property type="match status" value="1"/>
</dbReference>
<dbReference type="PROSITE" id="PS01156">
    <property type="entry name" value="TONB_DEPENDENT_REC_2"/>
    <property type="match status" value="1"/>
</dbReference>
<keyword evidence="6 14" id="KW-0812">Transmembrane</keyword>
<gene>
    <name evidence="20" type="ORF">BTO08_19205</name>
</gene>
<dbReference type="NCBIfam" id="TIGR01783">
    <property type="entry name" value="TonB-siderophor"/>
    <property type="match status" value="1"/>
</dbReference>
<dbReference type="GO" id="GO:0038023">
    <property type="term" value="F:signaling receptor activity"/>
    <property type="evidence" value="ECO:0007669"/>
    <property type="project" value="InterPro"/>
</dbReference>
<keyword evidence="12 20" id="KW-0675">Receptor</keyword>
<keyword evidence="9" id="KW-0406">Ion transport</keyword>
<keyword evidence="4 14" id="KW-1134">Transmembrane beta strand</keyword>
<dbReference type="InterPro" id="IPR039426">
    <property type="entry name" value="TonB-dep_rcpt-like"/>
</dbReference>
<dbReference type="InterPro" id="IPR036942">
    <property type="entry name" value="Beta-barrel_TonB_sf"/>
</dbReference>
<feature type="chain" id="PRO_5015655112" evidence="17">
    <location>
        <begin position="26"/>
        <end position="717"/>
    </location>
</feature>
<dbReference type="AlphaFoldDB" id="A0A2S7VMD3"/>
<accession>A0A2S7VMD3</accession>
<evidence type="ECO:0000256" key="3">
    <source>
        <dbReference type="ARBA" id="ARBA00022448"/>
    </source>
</evidence>
<reference evidence="20 21" key="1">
    <citation type="submission" date="2016-12" db="EMBL/GenBank/DDBJ databases">
        <title>Diversity of luminous bacteria.</title>
        <authorList>
            <person name="Yoshizawa S."/>
            <person name="Kogure K."/>
        </authorList>
    </citation>
    <scope>NUCLEOTIDE SEQUENCE [LARGE SCALE GENOMIC DNA]</scope>
    <source>
        <strain evidence="20 21">LC1-200</strain>
    </source>
</reference>
<keyword evidence="8" id="KW-0408">Iron</keyword>
<sequence>MPSPLFKLSPLPLAICTLISMPAIAEENKPSNDLSENNDVERVVVFGNQFNHYKADEAFGAMRSDINLIDTPQSVAVIPSFITDEQLANNLGDILENDSSVTAGGQKWGFQYFKIRGFDLSSSSGYLVNGHQHFSYYLQPTEILEQVEVLKGPSSMLYGQSGPGGLINMVTKKPTYENMAKVGFDVNSNGSTRYSLDAGGSLNDAETIRYRTVLSKQDSVSARKYKQNGERNKGDKSVGYLNLEFDVTDDLLLSLAYSKTNDKSGIDGGRLDDEGNLIGSRETIWDMPWAQTDKEVTNIGADLTYQINTDWKVKLGYNEQQYDRNYVASQPNQCNKKNCYDDMADGYFIKPFDRYDDWNFQTGYVDLTGRIETFGLEHQLLLGANILDYDYSQTRYTYKDANGNNFIEVKPGDVVEKPDFYNNSTRSTSDSSYKHFGFYVQDLMTINDYWKVLAGVRYDEQHKEGYGNNSYAVSPKAGLVFNPTIDSSIYVNYSKSFMPQGSVNNKSDVNDGLNLKPQYGEQYELGAKWALFDESLLLTGAIFDIEVSNIKVTEEIVDDPNFDQITTQAGKQKHRGFELGAQGQVTDQLFLTGSMMYLDAKYERPAGDSLNGKRPADTPEWSANVWSRYEVNDQLALNLGAVYEGKRFADNQNTVSKDGYIRFDSGVSYGMSVAETDVELRLNVKNLFDTEYFGGGGKTSTTVADGREFTLGVNATF</sequence>
<feature type="domain" description="TonB-dependent receptor plug" evidence="19">
    <location>
        <begin position="68"/>
        <end position="165"/>
    </location>
</feature>
<comment type="similarity">
    <text evidence="2 14 16">Belongs to the TonB-dependent receptor family.</text>
</comment>
<dbReference type="InterPro" id="IPR000531">
    <property type="entry name" value="Beta-barrel_TonB"/>
</dbReference>
<evidence type="ECO:0000256" key="4">
    <source>
        <dbReference type="ARBA" id="ARBA00022452"/>
    </source>
</evidence>
<evidence type="ECO:0000313" key="20">
    <source>
        <dbReference type="EMBL" id="PQJ62942.1"/>
    </source>
</evidence>
<dbReference type="InterPro" id="IPR010105">
    <property type="entry name" value="TonB_sidphr_rcpt"/>
</dbReference>
<dbReference type="PANTHER" id="PTHR32552">
    <property type="entry name" value="FERRICHROME IRON RECEPTOR-RELATED"/>
    <property type="match status" value="1"/>
</dbReference>
<evidence type="ECO:0000259" key="19">
    <source>
        <dbReference type="Pfam" id="PF07715"/>
    </source>
</evidence>
<feature type="short sequence motif" description="TonB C-terminal box" evidence="15">
    <location>
        <begin position="700"/>
        <end position="717"/>
    </location>
</feature>
<evidence type="ECO:0000256" key="2">
    <source>
        <dbReference type="ARBA" id="ARBA00009810"/>
    </source>
</evidence>
<comment type="caution">
    <text evidence="20">The sequence shown here is derived from an EMBL/GenBank/DDBJ whole genome shotgun (WGS) entry which is preliminary data.</text>
</comment>
<keyword evidence="5" id="KW-0410">Iron transport</keyword>
<feature type="signal peptide" evidence="17">
    <location>
        <begin position="1"/>
        <end position="25"/>
    </location>
</feature>
<dbReference type="Pfam" id="PF07715">
    <property type="entry name" value="Plug"/>
    <property type="match status" value="1"/>
</dbReference>
<dbReference type="PROSITE" id="PS52016">
    <property type="entry name" value="TONB_DEPENDENT_REC_3"/>
    <property type="match status" value="1"/>
</dbReference>
<evidence type="ECO:0000256" key="13">
    <source>
        <dbReference type="ARBA" id="ARBA00023237"/>
    </source>
</evidence>
<comment type="subcellular location">
    <subcellularLocation>
        <location evidence="1 14">Cell outer membrane</location>
        <topology evidence="1 14">Multi-pass membrane protein</topology>
    </subcellularLocation>
</comment>
<name>A0A2S7VMD3_PHOAN</name>
<dbReference type="GO" id="GO:0015344">
    <property type="term" value="F:siderophore uptake transmembrane transporter activity"/>
    <property type="evidence" value="ECO:0007669"/>
    <property type="project" value="TreeGrafter"/>
</dbReference>
<keyword evidence="13 14" id="KW-0998">Cell outer membrane</keyword>
<evidence type="ECO:0000256" key="5">
    <source>
        <dbReference type="ARBA" id="ARBA00022496"/>
    </source>
</evidence>
<keyword evidence="11 14" id="KW-0472">Membrane</keyword>
<dbReference type="GO" id="GO:0009279">
    <property type="term" value="C:cell outer membrane"/>
    <property type="evidence" value="ECO:0007669"/>
    <property type="project" value="UniProtKB-SubCell"/>
</dbReference>
<dbReference type="Pfam" id="PF00593">
    <property type="entry name" value="TonB_dep_Rec_b-barrel"/>
    <property type="match status" value="1"/>
</dbReference>
<proteinExistence type="inferred from homology"/>
<dbReference type="SUPFAM" id="SSF56935">
    <property type="entry name" value="Porins"/>
    <property type="match status" value="1"/>
</dbReference>
<dbReference type="Gene3D" id="2.40.170.20">
    <property type="entry name" value="TonB-dependent receptor, beta-barrel domain"/>
    <property type="match status" value="1"/>
</dbReference>
<evidence type="ECO:0000256" key="14">
    <source>
        <dbReference type="PROSITE-ProRule" id="PRU01360"/>
    </source>
</evidence>
<organism evidence="20 21">
    <name type="scientific">Photobacterium angustum</name>
    <dbReference type="NCBI Taxonomy" id="661"/>
    <lineage>
        <taxon>Bacteria</taxon>
        <taxon>Pseudomonadati</taxon>
        <taxon>Pseudomonadota</taxon>
        <taxon>Gammaproteobacteria</taxon>
        <taxon>Vibrionales</taxon>
        <taxon>Vibrionaceae</taxon>
        <taxon>Photobacterium</taxon>
    </lineage>
</organism>
<dbReference type="InterPro" id="IPR037066">
    <property type="entry name" value="Plug_dom_sf"/>
</dbReference>
<evidence type="ECO:0000256" key="17">
    <source>
        <dbReference type="SAM" id="SignalP"/>
    </source>
</evidence>
<keyword evidence="10 16" id="KW-0798">TonB box</keyword>
<dbReference type="EMBL" id="MSCJ01000003">
    <property type="protein sequence ID" value="PQJ62942.1"/>
    <property type="molecule type" value="Genomic_DNA"/>
</dbReference>
<dbReference type="CDD" id="cd01347">
    <property type="entry name" value="ligand_gated_channel"/>
    <property type="match status" value="1"/>
</dbReference>
<evidence type="ECO:0000256" key="10">
    <source>
        <dbReference type="ARBA" id="ARBA00023077"/>
    </source>
</evidence>
<keyword evidence="7 17" id="KW-0732">Signal</keyword>
<evidence type="ECO:0000256" key="12">
    <source>
        <dbReference type="ARBA" id="ARBA00023170"/>
    </source>
</evidence>